<keyword evidence="9" id="KW-1185">Reference proteome</keyword>
<dbReference type="PANTHER" id="PTHR10029">
    <property type="entry name" value="ACYLPHOSPHATASE"/>
    <property type="match status" value="1"/>
</dbReference>
<comment type="similarity">
    <text evidence="1 6">Belongs to the acylphosphatase family.</text>
</comment>
<dbReference type="InterPro" id="IPR001792">
    <property type="entry name" value="Acylphosphatase-like_dom"/>
</dbReference>
<evidence type="ECO:0000313" key="9">
    <source>
        <dbReference type="Proteomes" id="UP000326924"/>
    </source>
</evidence>
<dbReference type="InterPro" id="IPR020456">
    <property type="entry name" value="Acylphosphatase"/>
</dbReference>
<dbReference type="PROSITE" id="PS51160">
    <property type="entry name" value="ACYLPHOSPHATASE_3"/>
    <property type="match status" value="1"/>
</dbReference>
<comment type="catalytic activity">
    <reaction evidence="4 5">
        <text>an acyl phosphate + H2O = a carboxylate + phosphate + H(+)</text>
        <dbReference type="Rhea" id="RHEA:14965"/>
        <dbReference type="ChEBI" id="CHEBI:15377"/>
        <dbReference type="ChEBI" id="CHEBI:15378"/>
        <dbReference type="ChEBI" id="CHEBI:29067"/>
        <dbReference type="ChEBI" id="CHEBI:43474"/>
        <dbReference type="ChEBI" id="CHEBI:59918"/>
        <dbReference type="EC" id="3.6.1.7"/>
    </reaction>
</comment>
<dbReference type="Pfam" id="PF00708">
    <property type="entry name" value="Acylphosphatase"/>
    <property type="match status" value="1"/>
</dbReference>
<reference evidence="8 9" key="1">
    <citation type="submission" date="2019-09" db="EMBL/GenBank/DDBJ databases">
        <title>Draft genome of the ectomycorrhizal ascomycete Sphaerosporella brunnea.</title>
        <authorList>
            <consortium name="DOE Joint Genome Institute"/>
            <person name="Benucci G.M."/>
            <person name="Marozzi G."/>
            <person name="Antonielli L."/>
            <person name="Sanchez S."/>
            <person name="Marco P."/>
            <person name="Wang X."/>
            <person name="Falini L.B."/>
            <person name="Barry K."/>
            <person name="Haridas S."/>
            <person name="Lipzen A."/>
            <person name="Labutti K."/>
            <person name="Grigoriev I.V."/>
            <person name="Murat C."/>
            <person name="Martin F."/>
            <person name="Albertini E."/>
            <person name="Donnini D."/>
            <person name="Bonito G."/>
        </authorList>
    </citation>
    <scope>NUCLEOTIDE SEQUENCE [LARGE SCALE GENOMIC DNA]</scope>
    <source>
        <strain evidence="8 9">Sb_GMNB300</strain>
    </source>
</reference>
<dbReference type="OrthoDB" id="7961613at2759"/>
<feature type="active site" evidence="5">
    <location>
        <position position="23"/>
    </location>
</feature>
<accession>A0A5J5EQN4</accession>
<dbReference type="EMBL" id="VXIS01000164">
    <property type="protein sequence ID" value="KAA8899653.1"/>
    <property type="molecule type" value="Genomic_DNA"/>
</dbReference>
<dbReference type="GO" id="GO:0003998">
    <property type="term" value="F:acylphosphatase activity"/>
    <property type="evidence" value="ECO:0007669"/>
    <property type="project" value="UniProtKB-EC"/>
</dbReference>
<feature type="active site" evidence="5">
    <location>
        <position position="41"/>
    </location>
</feature>
<feature type="domain" description="Acylphosphatase-like" evidence="7">
    <location>
        <begin position="7"/>
        <end position="96"/>
    </location>
</feature>
<evidence type="ECO:0000256" key="4">
    <source>
        <dbReference type="ARBA" id="ARBA00047645"/>
    </source>
</evidence>
<protein>
    <recommendedName>
        <fullName evidence="2 5">acylphosphatase</fullName>
        <ecNumber evidence="2 5">3.6.1.7</ecNumber>
    </recommendedName>
</protein>
<organism evidence="8 9">
    <name type="scientific">Sphaerosporella brunnea</name>
    <dbReference type="NCBI Taxonomy" id="1250544"/>
    <lineage>
        <taxon>Eukaryota</taxon>
        <taxon>Fungi</taxon>
        <taxon>Dikarya</taxon>
        <taxon>Ascomycota</taxon>
        <taxon>Pezizomycotina</taxon>
        <taxon>Pezizomycetes</taxon>
        <taxon>Pezizales</taxon>
        <taxon>Pyronemataceae</taxon>
        <taxon>Sphaerosporella</taxon>
    </lineage>
</organism>
<dbReference type="InParanoid" id="A0A5J5EQN4"/>
<comment type="caution">
    <text evidence="8">The sequence shown here is derived from an EMBL/GenBank/DDBJ whole genome shotgun (WGS) entry which is preliminary data.</text>
</comment>
<dbReference type="Gene3D" id="3.30.70.100">
    <property type="match status" value="1"/>
</dbReference>
<dbReference type="AlphaFoldDB" id="A0A5J5EQN4"/>
<evidence type="ECO:0000256" key="1">
    <source>
        <dbReference type="ARBA" id="ARBA00005614"/>
    </source>
</evidence>
<evidence type="ECO:0000313" key="8">
    <source>
        <dbReference type="EMBL" id="KAA8899653.1"/>
    </source>
</evidence>
<dbReference type="PANTHER" id="PTHR10029:SF3">
    <property type="entry name" value="ACYLPHOSPHATASE-RELATED"/>
    <property type="match status" value="1"/>
</dbReference>
<dbReference type="EC" id="3.6.1.7" evidence="2 5"/>
<sequence length="103" mass="11373">MVSALKRIHFTAHGGIVQGVYFRVHTVKAAEQLQLTGWVRNLPSGTAVEGEAQGPEDRLKEFLKAVDKGPPGSHVVRLDQKAIPLKESEEGFRKVKSYEQPPV</sequence>
<dbReference type="InterPro" id="IPR036046">
    <property type="entry name" value="Acylphosphatase-like_dom_sf"/>
</dbReference>
<dbReference type="Proteomes" id="UP000326924">
    <property type="component" value="Unassembled WGS sequence"/>
</dbReference>
<gene>
    <name evidence="8" type="ORF">FN846DRAFT_171735</name>
</gene>
<evidence type="ECO:0000256" key="3">
    <source>
        <dbReference type="ARBA" id="ARBA00022801"/>
    </source>
</evidence>
<evidence type="ECO:0000256" key="5">
    <source>
        <dbReference type="PROSITE-ProRule" id="PRU00520"/>
    </source>
</evidence>
<evidence type="ECO:0000259" key="7">
    <source>
        <dbReference type="PROSITE" id="PS51160"/>
    </source>
</evidence>
<evidence type="ECO:0000256" key="2">
    <source>
        <dbReference type="ARBA" id="ARBA00012150"/>
    </source>
</evidence>
<proteinExistence type="inferred from homology"/>
<name>A0A5J5EQN4_9PEZI</name>
<keyword evidence="3 5" id="KW-0378">Hydrolase</keyword>
<dbReference type="SUPFAM" id="SSF54975">
    <property type="entry name" value="Acylphosphatase/BLUF domain-like"/>
    <property type="match status" value="1"/>
</dbReference>
<evidence type="ECO:0000256" key="6">
    <source>
        <dbReference type="RuleBase" id="RU004168"/>
    </source>
</evidence>